<dbReference type="EMBL" id="MN794232">
    <property type="protein sequence ID" value="QHJ74357.1"/>
    <property type="molecule type" value="Genomic_DNA"/>
</dbReference>
<gene>
    <name evidence="1" type="ORF">VH12019_00030</name>
</gene>
<dbReference type="Proteomes" id="UP000464957">
    <property type="component" value="Segment"/>
</dbReference>
<proteinExistence type="predicted"/>
<reference evidence="1 2" key="1">
    <citation type="submission" date="2019-12" db="EMBL/GenBank/DDBJ databases">
        <authorList>
            <person name="Harris M."/>
            <person name="Ho T.C."/>
            <person name="Fruchtman H."/>
            <person name="Garin M."/>
            <person name="Kubatin V."/>
            <person name="Lu T."/>
            <person name="Xue L."/>
            <person name="Marr M.T."/>
        </authorList>
    </citation>
    <scope>NUCLEOTIDE SEQUENCE [LARGE SCALE GENOMIC DNA]</scope>
</reference>
<evidence type="ECO:0000313" key="1">
    <source>
        <dbReference type="EMBL" id="QHJ74357.1"/>
    </source>
</evidence>
<name>A0A6B9SWM1_9CAUD</name>
<sequence length="201" mass="23113">MKRVELHKKVVDKQAVLPDHSHVQVETYYHTYKGYMNYLTGLRGVEGDQYLLVTDDGRFVRVEEKHLNGQEQKQRKISGGLIDVRARLGLSGKDPDWYDCIWRNGKIVYKYRETDFVTEEHELVVGEIVDIYESNDFNGDYPHDATVVLSRPKQMVLEAYGKLVVFTVPKEPCGDSLVSDCGDYRIAGNYAASEYDEELHS</sequence>
<evidence type="ECO:0000313" key="2">
    <source>
        <dbReference type="Proteomes" id="UP000464957"/>
    </source>
</evidence>
<protein>
    <submittedName>
        <fullName evidence="1">Uncharacterized protein</fullName>
    </submittedName>
</protein>
<accession>A0A6B9SWM1</accession>
<organism evidence="1 2">
    <name type="scientific">Vibrio phage VH1_2019</name>
    <dbReference type="NCBI Taxonomy" id="2686307"/>
    <lineage>
        <taxon>Viruses</taxon>
        <taxon>Duplodnaviria</taxon>
        <taxon>Heunggongvirae</taxon>
        <taxon>Uroviricota</taxon>
        <taxon>Caudoviricetes</taxon>
        <taxon>Pantevenvirales</taxon>
        <taxon>Straboviridae</taxon>
        <taxon>Schizotequatrovirus</taxon>
        <taxon>Schizotequatrovirus KVP40</taxon>
    </lineage>
</organism>